<feature type="transmembrane region" description="Helical" evidence="2">
    <location>
        <begin position="29"/>
        <end position="47"/>
    </location>
</feature>
<feature type="transmembrane region" description="Helical" evidence="2">
    <location>
        <begin position="59"/>
        <end position="77"/>
    </location>
</feature>
<dbReference type="Proteomes" id="UP000263377">
    <property type="component" value="Unassembled WGS sequence"/>
</dbReference>
<sequence>MTDSDGKPGQGPAAPDGEPEYADRVYRSVPGVISGVLLLVVAAWLIGDAVVSGTGKTPYVSLAAVPVFAFPVIAYTLRPAVTAGRDRLVVRNPWRTVVAPWASVDALRAGYSVELLAGGKKFQVWAVPVSLRQRKRATRAQNPSAAEHASRTGLGLGMAKRTNPVVQGSPDPTRAWSDQVTAVLQELAERNAARPAAAGPVEVRWCWWVIAPTLLGLVALITVIAV</sequence>
<feature type="transmembrane region" description="Helical" evidence="2">
    <location>
        <begin position="205"/>
        <end position="225"/>
    </location>
</feature>
<reference evidence="4 5" key="1">
    <citation type="submission" date="2018-08" db="EMBL/GenBank/DDBJ databases">
        <title>Diversity &amp; Physiological Properties of Lignin-Decomposing Actinobacteria from Soil.</title>
        <authorList>
            <person name="Roh S.G."/>
            <person name="Kim S.B."/>
        </authorList>
    </citation>
    <scope>NUCLEOTIDE SEQUENCE [LARGE SCALE GENOMIC DNA]</scope>
    <source>
        <strain evidence="4 5">MMS17-GH009</strain>
    </source>
</reference>
<feature type="domain" description="Low molecular weight protein antigen 6 PH" evidence="3">
    <location>
        <begin position="78"/>
        <end position="132"/>
    </location>
</feature>
<dbReference type="InterPro" id="IPR019692">
    <property type="entry name" value="CFP-6_PH"/>
</dbReference>
<keyword evidence="2" id="KW-0472">Membrane</keyword>
<evidence type="ECO:0000256" key="2">
    <source>
        <dbReference type="SAM" id="Phobius"/>
    </source>
</evidence>
<dbReference type="Pfam" id="PF10756">
    <property type="entry name" value="bPH_6"/>
    <property type="match status" value="1"/>
</dbReference>
<keyword evidence="5" id="KW-1185">Reference proteome</keyword>
<evidence type="ECO:0000259" key="3">
    <source>
        <dbReference type="Pfam" id="PF10756"/>
    </source>
</evidence>
<name>A0A372ZX77_9ACTN</name>
<protein>
    <submittedName>
        <fullName evidence="4">PH domain-containing protein</fullName>
    </submittedName>
</protein>
<gene>
    <name evidence="4" type="ORF">DR950_21400</name>
</gene>
<keyword evidence="2" id="KW-1133">Transmembrane helix</keyword>
<evidence type="ECO:0000313" key="4">
    <source>
        <dbReference type="EMBL" id="RGD60000.1"/>
    </source>
</evidence>
<dbReference type="RefSeq" id="WP_049654090.1">
    <property type="nucleotide sequence ID" value="NZ_QVIG01000001.1"/>
</dbReference>
<comment type="caution">
    <text evidence="4">The sequence shown here is derived from an EMBL/GenBank/DDBJ whole genome shotgun (WGS) entry which is preliminary data.</text>
</comment>
<feature type="region of interest" description="Disordered" evidence="1">
    <location>
        <begin position="1"/>
        <end position="20"/>
    </location>
</feature>
<proteinExistence type="predicted"/>
<accession>A0A372ZX77</accession>
<organism evidence="4 5">
    <name type="scientific">Kitasatospora xanthocidica</name>
    <dbReference type="NCBI Taxonomy" id="83382"/>
    <lineage>
        <taxon>Bacteria</taxon>
        <taxon>Bacillati</taxon>
        <taxon>Actinomycetota</taxon>
        <taxon>Actinomycetes</taxon>
        <taxon>Kitasatosporales</taxon>
        <taxon>Streptomycetaceae</taxon>
        <taxon>Kitasatospora</taxon>
    </lineage>
</organism>
<keyword evidence="2" id="KW-0812">Transmembrane</keyword>
<dbReference type="AlphaFoldDB" id="A0A372ZX77"/>
<evidence type="ECO:0000256" key="1">
    <source>
        <dbReference type="SAM" id="MobiDB-lite"/>
    </source>
</evidence>
<dbReference type="EMBL" id="QVIG01000001">
    <property type="protein sequence ID" value="RGD60000.1"/>
    <property type="molecule type" value="Genomic_DNA"/>
</dbReference>
<evidence type="ECO:0000313" key="5">
    <source>
        <dbReference type="Proteomes" id="UP000263377"/>
    </source>
</evidence>